<gene>
    <name evidence="1" type="ORF">CPAG_01659</name>
</gene>
<dbReference type="Proteomes" id="UP000054567">
    <property type="component" value="Unassembled WGS sequence"/>
</dbReference>
<dbReference type="InterPro" id="IPR024747">
    <property type="entry name" value="Pyridox_Oxase-rel"/>
</dbReference>
<reference evidence="1 2" key="1">
    <citation type="submission" date="2007-06" db="EMBL/GenBank/DDBJ databases">
        <title>The Genome Sequence of Coccidioides posadasii RMSCC_3488.</title>
        <authorList>
            <consortium name="Coccidioides Genome Resources Consortium"/>
            <consortium name="The Broad Institute Genome Sequencing Platform"/>
            <person name="Henn M.R."/>
            <person name="Sykes S."/>
            <person name="Young S."/>
            <person name="Jaffe D."/>
            <person name="Berlin A."/>
            <person name="Alvarez P."/>
            <person name="Butler J."/>
            <person name="Gnerre S."/>
            <person name="Grabherr M."/>
            <person name="Mauceli E."/>
            <person name="Brockman W."/>
            <person name="Kodira C."/>
            <person name="Alvarado L."/>
            <person name="Zeng Q."/>
            <person name="Crawford M."/>
            <person name="Antoine C."/>
            <person name="Devon K."/>
            <person name="Galgiani J."/>
            <person name="Orsborn K."/>
            <person name="Lewis M.L."/>
            <person name="Nusbaum C."/>
            <person name="Galagan J."/>
            <person name="Birren B."/>
        </authorList>
    </citation>
    <scope>NUCLEOTIDE SEQUENCE [LARGE SCALE GENOMIC DNA]</scope>
    <source>
        <strain evidence="1 2">RMSCC 3488</strain>
    </source>
</reference>
<dbReference type="VEuPathDB" id="FungiDB:CPAG_01659"/>
<dbReference type="Gene3D" id="2.30.110.10">
    <property type="entry name" value="Electron Transport, Fmn-binding Protein, Chain A"/>
    <property type="match status" value="1"/>
</dbReference>
<dbReference type="SUPFAM" id="SSF50475">
    <property type="entry name" value="FMN-binding split barrel"/>
    <property type="match status" value="1"/>
</dbReference>
<protein>
    <recommendedName>
        <fullName evidence="3">Flavin-nucleotide-binding protein</fullName>
    </recommendedName>
</protein>
<dbReference type="AlphaFoldDB" id="A0A0J6F570"/>
<proteinExistence type="predicted"/>
<dbReference type="EMBL" id="DS268109">
    <property type="protein sequence ID" value="KMM65308.1"/>
    <property type="molecule type" value="Genomic_DNA"/>
</dbReference>
<evidence type="ECO:0000313" key="2">
    <source>
        <dbReference type="Proteomes" id="UP000054567"/>
    </source>
</evidence>
<evidence type="ECO:0000313" key="1">
    <source>
        <dbReference type="EMBL" id="KMM65308.1"/>
    </source>
</evidence>
<name>A0A0J6F570_COCPO</name>
<organism evidence="1 2">
    <name type="scientific">Coccidioides posadasii RMSCC 3488</name>
    <dbReference type="NCBI Taxonomy" id="454284"/>
    <lineage>
        <taxon>Eukaryota</taxon>
        <taxon>Fungi</taxon>
        <taxon>Dikarya</taxon>
        <taxon>Ascomycota</taxon>
        <taxon>Pezizomycotina</taxon>
        <taxon>Eurotiomycetes</taxon>
        <taxon>Eurotiomycetidae</taxon>
        <taxon>Onygenales</taxon>
        <taxon>Onygenaceae</taxon>
        <taxon>Coccidioides</taxon>
    </lineage>
</organism>
<sequence>MGKSLVYPKRESNTMNRYKHRGTYDLGPIHSIINSAPVLHVSFSPSPDDPFPAILPMIGQMGSFEYPSSGIDDPLECYLHGYVSSRIMNLARATDGKGLPICIAATHVDGLILTLTPNSHSYNYRSAVLHGYATLVTDVEEKLWAMKLITNSVVPQRWENTRIPPDGAEMQSTTILKVKIVDGSGKIRDGGVSDERKDKDRPDVTEKVWTGVVPVWQTFGEPVPDGLNKVNEVPEHISSYIERMNEQNRKCAFDAIKVPLPKEEQH</sequence>
<dbReference type="InterPro" id="IPR012349">
    <property type="entry name" value="Split_barrel_FMN-bd"/>
</dbReference>
<dbReference type="PANTHER" id="PTHR34071:SF2">
    <property type="entry name" value="FLAVIN-NUCLEOTIDE-BINDING PROTEIN"/>
    <property type="match status" value="1"/>
</dbReference>
<reference evidence="2" key="2">
    <citation type="journal article" date="2009" name="Genome Res.">
        <title>Comparative genomic analyses of the human fungal pathogens Coccidioides and their relatives.</title>
        <authorList>
            <person name="Sharpton T.J."/>
            <person name="Stajich J.E."/>
            <person name="Rounsley S.D."/>
            <person name="Gardner M.J."/>
            <person name="Wortman J.R."/>
            <person name="Jordar V.S."/>
            <person name="Maiti R."/>
            <person name="Kodira C.D."/>
            <person name="Neafsey D.E."/>
            <person name="Zeng Q."/>
            <person name="Hung C.-Y."/>
            <person name="McMahan C."/>
            <person name="Muszewska A."/>
            <person name="Grynberg M."/>
            <person name="Mandel M.A."/>
            <person name="Kellner E.M."/>
            <person name="Barker B.M."/>
            <person name="Galgiani J.N."/>
            <person name="Orbach M.J."/>
            <person name="Kirkland T.N."/>
            <person name="Cole G.T."/>
            <person name="Henn M.R."/>
            <person name="Birren B.W."/>
            <person name="Taylor J.W."/>
        </authorList>
    </citation>
    <scope>NUCLEOTIDE SEQUENCE [LARGE SCALE GENOMIC DNA]</scope>
    <source>
        <strain evidence="2">RMSCC 3488</strain>
    </source>
</reference>
<evidence type="ECO:0008006" key="3">
    <source>
        <dbReference type="Google" id="ProtNLM"/>
    </source>
</evidence>
<dbReference type="OrthoDB" id="444432at2759"/>
<dbReference type="Pfam" id="PF12900">
    <property type="entry name" value="Pyridox_ox_2"/>
    <property type="match status" value="1"/>
</dbReference>
<reference evidence="2" key="3">
    <citation type="journal article" date="2010" name="Genome Res.">
        <title>Population genomic sequencing of Coccidioides fungi reveals recent hybridization and transposon control.</title>
        <authorList>
            <person name="Neafsey D.E."/>
            <person name="Barker B.M."/>
            <person name="Sharpton T.J."/>
            <person name="Stajich J.E."/>
            <person name="Park D.J."/>
            <person name="Whiston E."/>
            <person name="Hung C.-Y."/>
            <person name="McMahan C."/>
            <person name="White J."/>
            <person name="Sykes S."/>
            <person name="Heiman D."/>
            <person name="Young S."/>
            <person name="Zeng Q."/>
            <person name="Abouelleil A."/>
            <person name="Aftuck L."/>
            <person name="Bessette D."/>
            <person name="Brown A."/>
            <person name="FitzGerald M."/>
            <person name="Lui A."/>
            <person name="Macdonald J.P."/>
            <person name="Priest M."/>
            <person name="Orbach M.J."/>
            <person name="Galgiani J.N."/>
            <person name="Kirkland T.N."/>
            <person name="Cole G.T."/>
            <person name="Birren B.W."/>
            <person name="Henn M.R."/>
            <person name="Taylor J.W."/>
            <person name="Rounsley S.D."/>
        </authorList>
    </citation>
    <scope>NUCLEOTIDE SEQUENCE [LARGE SCALE GENOMIC DNA]</scope>
    <source>
        <strain evidence="2">RMSCC 3488</strain>
    </source>
</reference>
<accession>A0A0J6F570</accession>
<dbReference type="PANTHER" id="PTHR34071">
    <property type="entry name" value="5-NITROIMIDAZOLE ANTIBIOTICS RESISTANCE PROTEIN, NIMA-FAMILY-RELATED PROTEIN-RELATED"/>
    <property type="match status" value="1"/>
</dbReference>